<keyword evidence="2" id="KW-0812">Transmembrane</keyword>
<name>A0A9D1PJ50_9FIRM</name>
<dbReference type="EMBL" id="DXIE01000035">
    <property type="protein sequence ID" value="HIV62423.1"/>
    <property type="molecule type" value="Genomic_DNA"/>
</dbReference>
<reference evidence="3" key="2">
    <citation type="submission" date="2021-04" db="EMBL/GenBank/DDBJ databases">
        <authorList>
            <person name="Gilroy R."/>
        </authorList>
    </citation>
    <scope>NUCLEOTIDE SEQUENCE</scope>
    <source>
        <strain evidence="3">CHK193-4272</strain>
    </source>
</reference>
<keyword evidence="2" id="KW-1133">Transmembrane helix</keyword>
<protein>
    <recommendedName>
        <fullName evidence="5">Rad50/SbcC-type AAA domain-containing protein</fullName>
    </recommendedName>
</protein>
<proteinExistence type="predicted"/>
<evidence type="ECO:0000313" key="3">
    <source>
        <dbReference type="EMBL" id="HIV62423.1"/>
    </source>
</evidence>
<comment type="caution">
    <text evidence="3">The sequence shown here is derived from an EMBL/GenBank/DDBJ whole genome shotgun (WGS) entry which is preliminary data.</text>
</comment>
<dbReference type="InterPro" id="IPR027417">
    <property type="entry name" value="P-loop_NTPase"/>
</dbReference>
<organism evidence="3 4">
    <name type="scientific">Candidatus Butyricicoccus avistercoris</name>
    <dbReference type="NCBI Taxonomy" id="2838518"/>
    <lineage>
        <taxon>Bacteria</taxon>
        <taxon>Bacillati</taxon>
        <taxon>Bacillota</taxon>
        <taxon>Clostridia</taxon>
        <taxon>Eubacteriales</taxon>
        <taxon>Butyricicoccaceae</taxon>
        <taxon>Butyricicoccus</taxon>
    </lineage>
</organism>
<dbReference type="PANTHER" id="PTHR41259">
    <property type="entry name" value="DOUBLE-STRAND BREAK REPAIR RAD50 ATPASE, PUTATIVE-RELATED"/>
    <property type="match status" value="1"/>
</dbReference>
<evidence type="ECO:0000313" key="4">
    <source>
        <dbReference type="Proteomes" id="UP000886808"/>
    </source>
</evidence>
<keyword evidence="1" id="KW-0175">Coiled coil</keyword>
<dbReference type="Gene3D" id="3.40.50.300">
    <property type="entry name" value="P-loop containing nucleotide triphosphate hydrolases"/>
    <property type="match status" value="2"/>
</dbReference>
<feature type="coiled-coil region" evidence="1">
    <location>
        <begin position="201"/>
        <end position="228"/>
    </location>
</feature>
<evidence type="ECO:0000256" key="2">
    <source>
        <dbReference type="SAM" id="Phobius"/>
    </source>
</evidence>
<dbReference type="AlphaFoldDB" id="A0A9D1PJ50"/>
<accession>A0A9D1PJ50</accession>
<evidence type="ECO:0000256" key="1">
    <source>
        <dbReference type="SAM" id="Coils"/>
    </source>
</evidence>
<reference evidence="3" key="1">
    <citation type="journal article" date="2021" name="PeerJ">
        <title>Extensive microbial diversity within the chicken gut microbiome revealed by metagenomics and culture.</title>
        <authorList>
            <person name="Gilroy R."/>
            <person name="Ravi A."/>
            <person name="Getino M."/>
            <person name="Pursley I."/>
            <person name="Horton D.L."/>
            <person name="Alikhan N.F."/>
            <person name="Baker D."/>
            <person name="Gharbi K."/>
            <person name="Hall N."/>
            <person name="Watson M."/>
            <person name="Adriaenssens E.M."/>
            <person name="Foster-Nyarko E."/>
            <person name="Jarju S."/>
            <person name="Secka A."/>
            <person name="Antonio M."/>
            <person name="Oren A."/>
            <person name="Chaudhuri R.R."/>
            <person name="La Ragione R."/>
            <person name="Hildebrand F."/>
            <person name="Pallen M.J."/>
        </authorList>
    </citation>
    <scope>NUCLEOTIDE SEQUENCE</scope>
    <source>
        <strain evidence="3">CHK193-4272</strain>
    </source>
</reference>
<feature type="transmembrane region" description="Helical" evidence="2">
    <location>
        <begin position="366"/>
        <end position="387"/>
    </location>
</feature>
<sequence>MKILSIQGHFGNINGQKIDFSDKLCCRVLPNGWGKTTLCAFIRVMLYGLNTSKRDTANSLSDKTKYYPQDGKPMSGRMTVEFAGRAITIIRGSSRNGLMQDFEAFYEDTGEPCTQITSRNCGEVLLGMSEDAFLSSAMVDGMDMTRSSSELNELLISLAQTGDSSTRCSSALKTLTRWRLDLNSGNGHGEQPRLEKDYKTAQEHLDDIAALEAQMVRQREKAAMLTEKAEKMHSEYEKVYRNYAGKMAEEESSLVVLKKDVEKRIRQLKSGLPDEILLREAEDALYGYEGAVELEREKRKNMPYVDSKFEDAVREVDKRRTKEEVKRNYIVRPRIRWSALILALVLALVAAGSSFSNINWGKLTPYVPYILSGMAFIALLTSFVGSVPRLDDPDEDYDESKQQLNMERKKTVGAQHMATSVLQEQYDVVVRAASKIWPNVKTVEQASEWIRGARHDLQLLRQEQSKLQDILVEMKKMENSRSIDVDAQKLVDDTRSKAVEARHAAEYAHQELSRMQGRVQTLGNALEWKNTRDSIKVAMDTAEQKMNALKLAEQVIEEQNAVLSARISPKITELAEQYMAYLTSDSYKEVKLDSSLRARCAGDDGTLLDALRLSSGTRDQLYFALRLAVCQVLTGNESVPIILDDPFVTWDNKRSEKGLRLLQSFANERQVILLTNRPAGRLAVNAPKASVKNL</sequence>
<dbReference type="SUPFAM" id="SSF52540">
    <property type="entry name" value="P-loop containing nucleoside triphosphate hydrolases"/>
    <property type="match status" value="1"/>
</dbReference>
<feature type="transmembrane region" description="Helical" evidence="2">
    <location>
        <begin position="337"/>
        <end position="360"/>
    </location>
</feature>
<evidence type="ECO:0008006" key="5">
    <source>
        <dbReference type="Google" id="ProtNLM"/>
    </source>
</evidence>
<dbReference type="PANTHER" id="PTHR41259:SF1">
    <property type="entry name" value="DOUBLE-STRAND BREAK REPAIR RAD50 ATPASE, PUTATIVE-RELATED"/>
    <property type="match status" value="1"/>
</dbReference>
<dbReference type="Proteomes" id="UP000886808">
    <property type="component" value="Unassembled WGS sequence"/>
</dbReference>
<gene>
    <name evidence="3" type="ORF">H9746_06250</name>
</gene>
<keyword evidence="2" id="KW-0472">Membrane</keyword>